<accession>A0A090T826</accession>
<dbReference type="AlphaFoldDB" id="A0A090T826"/>
<organism evidence="2 3">
    <name type="scientific">Vibrio maritimus</name>
    <dbReference type="NCBI Taxonomy" id="990268"/>
    <lineage>
        <taxon>Bacteria</taxon>
        <taxon>Pseudomonadati</taxon>
        <taxon>Pseudomonadota</taxon>
        <taxon>Gammaproteobacteria</taxon>
        <taxon>Vibrionales</taxon>
        <taxon>Vibrionaceae</taxon>
        <taxon>Vibrio</taxon>
    </lineage>
</organism>
<keyword evidence="3" id="KW-1185">Reference proteome</keyword>
<evidence type="ECO:0008006" key="4">
    <source>
        <dbReference type="Google" id="ProtNLM"/>
    </source>
</evidence>
<reference evidence="2 3" key="2">
    <citation type="submission" date="2014-09" db="EMBL/GenBank/DDBJ databases">
        <authorList>
            <consortium name="NBRP consortium"/>
            <person name="Sawabe T."/>
            <person name="Meirelles P."/>
            <person name="Nakanishi M."/>
            <person name="Sayaka M."/>
            <person name="Hattori M."/>
            <person name="Ohkuma M."/>
        </authorList>
    </citation>
    <scope>NUCLEOTIDE SEQUENCE [LARGE SCALE GENOMIC DNA]</scope>
    <source>
        <strain evidence="2 3">JCM 19240</strain>
    </source>
</reference>
<protein>
    <recommendedName>
        <fullName evidence="4">Prepilin-type N-terminal cleavage/methylation domain-containing protein</fullName>
    </recommendedName>
</protein>
<comment type="caution">
    <text evidence="2">The sequence shown here is derived from an EMBL/GenBank/DDBJ whole genome shotgun (WGS) entry which is preliminary data.</text>
</comment>
<dbReference type="Proteomes" id="UP000029224">
    <property type="component" value="Unassembled WGS sequence"/>
</dbReference>
<dbReference type="EMBL" id="BBMT01000009">
    <property type="protein sequence ID" value="GAL36130.1"/>
    <property type="molecule type" value="Genomic_DNA"/>
</dbReference>
<proteinExistence type="predicted"/>
<feature type="transmembrane region" description="Helical" evidence="1">
    <location>
        <begin position="12"/>
        <end position="33"/>
    </location>
</feature>
<evidence type="ECO:0000256" key="1">
    <source>
        <dbReference type="SAM" id="Phobius"/>
    </source>
</evidence>
<evidence type="ECO:0000313" key="3">
    <source>
        <dbReference type="Proteomes" id="UP000029224"/>
    </source>
</evidence>
<reference evidence="2 3" key="1">
    <citation type="submission" date="2014-09" db="EMBL/GenBank/DDBJ databases">
        <title>Vibrio maritimus JCM 19240. (C210) whole genome shotgun sequence.</title>
        <authorList>
            <person name="Sawabe T."/>
            <person name="Meirelles P."/>
            <person name="Nakanishi M."/>
            <person name="Sayaka M."/>
            <person name="Hattori M."/>
            <person name="Ohkuma M."/>
        </authorList>
    </citation>
    <scope>NUCLEOTIDE SEQUENCE [LARGE SCALE GENOMIC DNA]</scope>
    <source>
        <strain evidence="2 3">JCM 19240</strain>
    </source>
</reference>
<keyword evidence="1" id="KW-0812">Transmembrane</keyword>
<keyword evidence="1" id="KW-1133">Transmembrane helix</keyword>
<sequence>MKRQKGITIIEMLVASAAGIMAISLVALCTFQYKTTPLIDLNFYC</sequence>
<dbReference type="Pfam" id="PF07963">
    <property type="entry name" value="N_methyl"/>
    <property type="match status" value="1"/>
</dbReference>
<dbReference type="InterPro" id="IPR012902">
    <property type="entry name" value="N_methyl_site"/>
</dbReference>
<keyword evidence="1" id="KW-0472">Membrane</keyword>
<gene>
    <name evidence="2" type="ORF">JCM19240_1572</name>
</gene>
<name>A0A090T826_9VIBR</name>
<evidence type="ECO:0000313" key="2">
    <source>
        <dbReference type="EMBL" id="GAL36130.1"/>
    </source>
</evidence>